<dbReference type="PRINTS" id="PR00081">
    <property type="entry name" value="GDHRDH"/>
</dbReference>
<comment type="similarity">
    <text evidence="1">Belongs to the short-chain dehydrogenases/reductases (SDR) family.</text>
</comment>
<dbReference type="InterPro" id="IPR002347">
    <property type="entry name" value="SDR_fam"/>
</dbReference>
<dbReference type="PROSITE" id="PS00061">
    <property type="entry name" value="ADH_SHORT"/>
    <property type="match status" value="1"/>
</dbReference>
<keyword evidence="4" id="KW-1185">Reference proteome</keyword>
<dbReference type="SUPFAM" id="SSF51735">
    <property type="entry name" value="NAD(P)-binding Rossmann-fold domains"/>
    <property type="match status" value="1"/>
</dbReference>
<evidence type="ECO:0000256" key="1">
    <source>
        <dbReference type="ARBA" id="ARBA00006484"/>
    </source>
</evidence>
<reference evidence="3" key="1">
    <citation type="submission" date="2022-10" db="EMBL/GenBank/DDBJ databases">
        <title>The WGS of Solirubrobacter ginsenosidimutans DSM 21036.</title>
        <authorList>
            <person name="Jiang Z."/>
        </authorList>
    </citation>
    <scope>NUCLEOTIDE SEQUENCE</scope>
    <source>
        <strain evidence="3">DSM 21036</strain>
    </source>
</reference>
<dbReference type="PRINTS" id="PR00080">
    <property type="entry name" value="SDRFAMILY"/>
</dbReference>
<evidence type="ECO:0000313" key="4">
    <source>
        <dbReference type="Proteomes" id="UP001149140"/>
    </source>
</evidence>
<dbReference type="PANTHER" id="PTHR42760">
    <property type="entry name" value="SHORT-CHAIN DEHYDROGENASES/REDUCTASES FAMILY MEMBER"/>
    <property type="match status" value="1"/>
</dbReference>
<sequence length="245" mass="25290">MTGRVVVVTGASQGQGAAEARALRDAGASVIAVDVRDPVEPLDGVAYRRLDVSDPDGWAALAADLDIVHGLVNNAGITHRASLWDVTPEDLDRVLSINLSGPLLGIQALAPLMRDGGSIVNVASLAALTGHFATAYTASKWGLRGVSRSACTELGPLGIRVNTIFPGAMAAPMTATPQAFIDRLLEEIPLGRAGVAEDVAPLVVFLISDASSWISGAEIAVDGGQSAHGGMKGLADLVRAERSRR</sequence>
<evidence type="ECO:0000256" key="2">
    <source>
        <dbReference type="ARBA" id="ARBA00023002"/>
    </source>
</evidence>
<dbReference type="PANTHER" id="PTHR42760:SF133">
    <property type="entry name" value="3-OXOACYL-[ACYL-CARRIER-PROTEIN] REDUCTASE"/>
    <property type="match status" value="1"/>
</dbReference>
<name>A0A9X3RXL6_9ACTN</name>
<proteinExistence type="inferred from homology"/>
<accession>A0A9X3RXL6</accession>
<dbReference type="InterPro" id="IPR036291">
    <property type="entry name" value="NAD(P)-bd_dom_sf"/>
</dbReference>
<dbReference type="Proteomes" id="UP001149140">
    <property type="component" value="Unassembled WGS sequence"/>
</dbReference>
<dbReference type="FunFam" id="3.40.50.720:FF:000084">
    <property type="entry name" value="Short-chain dehydrogenase reductase"/>
    <property type="match status" value="1"/>
</dbReference>
<dbReference type="Pfam" id="PF13561">
    <property type="entry name" value="adh_short_C2"/>
    <property type="match status" value="1"/>
</dbReference>
<keyword evidence="2" id="KW-0560">Oxidoreductase</keyword>
<organism evidence="3 4">
    <name type="scientific">Solirubrobacter ginsenosidimutans</name>
    <dbReference type="NCBI Taxonomy" id="490573"/>
    <lineage>
        <taxon>Bacteria</taxon>
        <taxon>Bacillati</taxon>
        <taxon>Actinomycetota</taxon>
        <taxon>Thermoleophilia</taxon>
        <taxon>Solirubrobacterales</taxon>
        <taxon>Solirubrobacteraceae</taxon>
        <taxon>Solirubrobacter</taxon>
    </lineage>
</organism>
<dbReference type="EMBL" id="JAPDOD010000001">
    <property type="protein sequence ID" value="MDA0158670.1"/>
    <property type="molecule type" value="Genomic_DNA"/>
</dbReference>
<protein>
    <submittedName>
        <fullName evidence="3">SDR family oxidoreductase</fullName>
    </submittedName>
</protein>
<comment type="caution">
    <text evidence="3">The sequence shown here is derived from an EMBL/GenBank/DDBJ whole genome shotgun (WGS) entry which is preliminary data.</text>
</comment>
<dbReference type="InterPro" id="IPR020904">
    <property type="entry name" value="Sc_DH/Rdtase_CS"/>
</dbReference>
<dbReference type="RefSeq" id="WP_270037261.1">
    <property type="nucleotide sequence ID" value="NZ_JAPDOD010000001.1"/>
</dbReference>
<gene>
    <name evidence="3" type="ORF">OM076_00215</name>
</gene>
<evidence type="ECO:0000313" key="3">
    <source>
        <dbReference type="EMBL" id="MDA0158670.1"/>
    </source>
</evidence>
<dbReference type="AlphaFoldDB" id="A0A9X3RXL6"/>
<dbReference type="Gene3D" id="3.40.50.720">
    <property type="entry name" value="NAD(P)-binding Rossmann-like Domain"/>
    <property type="match status" value="1"/>
</dbReference>
<dbReference type="GO" id="GO:0016616">
    <property type="term" value="F:oxidoreductase activity, acting on the CH-OH group of donors, NAD or NADP as acceptor"/>
    <property type="evidence" value="ECO:0007669"/>
    <property type="project" value="TreeGrafter"/>
</dbReference>